<comment type="caution">
    <text evidence="1">The sequence shown here is derived from an EMBL/GenBank/DDBJ whole genome shotgun (WGS) entry which is preliminary data.</text>
</comment>
<name>A0ABW5NP39_9FLAO</name>
<keyword evidence="2" id="KW-1185">Reference proteome</keyword>
<dbReference type="RefSeq" id="WP_379819156.1">
    <property type="nucleotide sequence ID" value="NZ_JBHUMD010000001.1"/>
</dbReference>
<reference evidence="2" key="1">
    <citation type="journal article" date="2019" name="Int. J. Syst. Evol. Microbiol.">
        <title>The Global Catalogue of Microorganisms (GCM) 10K type strain sequencing project: providing services to taxonomists for standard genome sequencing and annotation.</title>
        <authorList>
            <consortium name="The Broad Institute Genomics Platform"/>
            <consortium name="The Broad Institute Genome Sequencing Center for Infectious Disease"/>
            <person name="Wu L."/>
            <person name="Ma J."/>
        </authorList>
    </citation>
    <scope>NUCLEOTIDE SEQUENCE [LARGE SCALE GENOMIC DNA]</scope>
    <source>
        <strain evidence="2">KCTC 42107</strain>
    </source>
</reference>
<evidence type="ECO:0000313" key="2">
    <source>
        <dbReference type="Proteomes" id="UP001597480"/>
    </source>
</evidence>
<organism evidence="1 2">
    <name type="scientific">Flavobacterium suzhouense</name>
    <dbReference type="NCBI Taxonomy" id="1529638"/>
    <lineage>
        <taxon>Bacteria</taxon>
        <taxon>Pseudomonadati</taxon>
        <taxon>Bacteroidota</taxon>
        <taxon>Flavobacteriia</taxon>
        <taxon>Flavobacteriales</taxon>
        <taxon>Flavobacteriaceae</taxon>
        <taxon>Flavobacterium</taxon>
    </lineage>
</organism>
<protein>
    <submittedName>
        <fullName evidence="1">Uncharacterized protein</fullName>
    </submittedName>
</protein>
<dbReference type="EMBL" id="JBHUMD010000001">
    <property type="protein sequence ID" value="MFD2600446.1"/>
    <property type="molecule type" value="Genomic_DNA"/>
</dbReference>
<sequence length="121" mass="14045">MPYYKAIFRLPGGSELKADRGYVPDAFFNALFEVTTTDIVDIHEGGFILSTEMHEKLSVPDHFTSYAITGLNASEEEKFSPEFHIKLLEHLREANHARPIEEHYNYQVFMMEYIEEVPDDD</sequence>
<accession>A0ABW5NP39</accession>
<evidence type="ECO:0000313" key="1">
    <source>
        <dbReference type="EMBL" id="MFD2600446.1"/>
    </source>
</evidence>
<proteinExistence type="predicted"/>
<dbReference type="Proteomes" id="UP001597480">
    <property type="component" value="Unassembled WGS sequence"/>
</dbReference>
<gene>
    <name evidence="1" type="ORF">ACFSR3_00120</name>
</gene>